<sequence>MPIFFIIFLFQTHLIHSHRESNSDVLGATKVL</sequence>
<evidence type="ECO:0000256" key="1">
    <source>
        <dbReference type="SAM" id="SignalP"/>
    </source>
</evidence>
<feature type="signal peptide" evidence="1">
    <location>
        <begin position="1"/>
        <end position="17"/>
    </location>
</feature>
<dbReference type="Proteomes" id="UP000298652">
    <property type="component" value="Chromosome 9"/>
</dbReference>
<name>A0A4U6T5T4_SETVI</name>
<dbReference type="AlphaFoldDB" id="A0A4U6T5T4"/>
<gene>
    <name evidence="2" type="ORF">SEVIR_9G153250v2</name>
</gene>
<accession>A0A4U6T5T4</accession>
<organism evidence="2 3">
    <name type="scientific">Setaria viridis</name>
    <name type="common">Green bristlegrass</name>
    <name type="synonym">Setaria italica subsp. viridis</name>
    <dbReference type="NCBI Taxonomy" id="4556"/>
    <lineage>
        <taxon>Eukaryota</taxon>
        <taxon>Viridiplantae</taxon>
        <taxon>Streptophyta</taxon>
        <taxon>Embryophyta</taxon>
        <taxon>Tracheophyta</taxon>
        <taxon>Spermatophyta</taxon>
        <taxon>Magnoliopsida</taxon>
        <taxon>Liliopsida</taxon>
        <taxon>Poales</taxon>
        <taxon>Poaceae</taxon>
        <taxon>PACMAD clade</taxon>
        <taxon>Panicoideae</taxon>
        <taxon>Panicodae</taxon>
        <taxon>Paniceae</taxon>
        <taxon>Cenchrinae</taxon>
        <taxon>Setaria</taxon>
    </lineage>
</organism>
<keyword evidence="1" id="KW-0732">Signal</keyword>
<reference evidence="2" key="1">
    <citation type="submission" date="2019-03" db="EMBL/GenBank/DDBJ databases">
        <title>WGS assembly of Setaria viridis.</title>
        <authorList>
            <person name="Huang P."/>
            <person name="Jenkins J."/>
            <person name="Grimwood J."/>
            <person name="Barry K."/>
            <person name="Healey A."/>
            <person name="Mamidi S."/>
            <person name="Sreedasyam A."/>
            <person name="Shu S."/>
            <person name="Feldman M."/>
            <person name="Wu J."/>
            <person name="Yu Y."/>
            <person name="Chen C."/>
            <person name="Johnson J."/>
            <person name="Rokhsar D."/>
            <person name="Baxter I."/>
            <person name="Schmutz J."/>
            <person name="Brutnell T."/>
            <person name="Kellogg E."/>
        </authorList>
    </citation>
    <scope>NUCLEOTIDE SEQUENCE [LARGE SCALE GENOMIC DNA]</scope>
</reference>
<keyword evidence="3" id="KW-1185">Reference proteome</keyword>
<protein>
    <submittedName>
        <fullName evidence="2">Uncharacterized protein</fullName>
    </submittedName>
</protein>
<dbReference type="EMBL" id="CM016560">
    <property type="protein sequence ID" value="TKV92266.1"/>
    <property type="molecule type" value="Genomic_DNA"/>
</dbReference>
<evidence type="ECO:0000313" key="3">
    <source>
        <dbReference type="Proteomes" id="UP000298652"/>
    </source>
</evidence>
<evidence type="ECO:0000313" key="2">
    <source>
        <dbReference type="EMBL" id="TKV92266.1"/>
    </source>
</evidence>
<proteinExistence type="predicted"/>
<feature type="chain" id="PRO_5020229950" evidence="1">
    <location>
        <begin position="18"/>
        <end position="32"/>
    </location>
</feature>
<dbReference type="Gramene" id="TKV92266">
    <property type="protein sequence ID" value="TKV92266"/>
    <property type="gene ID" value="SEVIR_9G153250v2"/>
</dbReference>